<dbReference type="RefSeq" id="XP_068357461.1">
    <property type="nucleotide sequence ID" value="XM_068505995.1"/>
</dbReference>
<organism evidence="3 4">
    <name type="scientific">Tritrichomonas foetus</name>
    <dbReference type="NCBI Taxonomy" id="1144522"/>
    <lineage>
        <taxon>Eukaryota</taxon>
        <taxon>Metamonada</taxon>
        <taxon>Parabasalia</taxon>
        <taxon>Tritrichomonadida</taxon>
        <taxon>Tritrichomonadidae</taxon>
        <taxon>Tritrichomonas</taxon>
    </lineage>
</organism>
<reference evidence="3" key="1">
    <citation type="submission" date="2016-10" db="EMBL/GenBank/DDBJ databases">
        <authorList>
            <person name="Benchimol M."/>
            <person name="Almeida L.G."/>
            <person name="Vasconcelos A.T."/>
            <person name="Perreira-Neves A."/>
            <person name="Rosa I.A."/>
            <person name="Tasca T."/>
            <person name="Bogo M.R."/>
            <person name="de Souza W."/>
        </authorList>
    </citation>
    <scope>NUCLEOTIDE SEQUENCE [LARGE SCALE GENOMIC DNA]</scope>
    <source>
        <strain evidence="3">K</strain>
    </source>
</reference>
<dbReference type="Proteomes" id="UP000179807">
    <property type="component" value="Unassembled WGS sequence"/>
</dbReference>
<sequence>MALQSLRALEQRLLSANENILLNVKRLQDGIPLELNTSANSLTASIKSVIKSNGSILSNGIPLIYDLINSVSIDQILHYYHAICNPIKYDIPYFASCLSLAAHTLFPGFIILVLVMWFHRRDQLPRNFAKKVFKYGTEASSYDESTESGRTIIRNRHNVDSSSESSSNARFMGESSTSEKSPIKDTNRRRRKKVSSSSSSDTSETMSDSEEPPPTANSMEL</sequence>
<keyword evidence="2" id="KW-0472">Membrane</keyword>
<protein>
    <submittedName>
        <fullName evidence="3">Uncharacterized protein</fullName>
    </submittedName>
</protein>
<feature type="region of interest" description="Disordered" evidence="1">
    <location>
        <begin position="144"/>
        <end position="221"/>
    </location>
</feature>
<evidence type="ECO:0000256" key="1">
    <source>
        <dbReference type="SAM" id="MobiDB-lite"/>
    </source>
</evidence>
<accession>A0A1J4K4A0</accession>
<evidence type="ECO:0000313" key="3">
    <source>
        <dbReference type="EMBL" id="OHT04325.1"/>
    </source>
</evidence>
<proteinExistence type="predicted"/>
<evidence type="ECO:0000256" key="2">
    <source>
        <dbReference type="SAM" id="Phobius"/>
    </source>
</evidence>
<keyword evidence="2" id="KW-0812">Transmembrane</keyword>
<comment type="caution">
    <text evidence="3">The sequence shown here is derived from an EMBL/GenBank/DDBJ whole genome shotgun (WGS) entry which is preliminary data.</text>
</comment>
<dbReference type="GeneID" id="94840699"/>
<keyword evidence="4" id="KW-1185">Reference proteome</keyword>
<name>A0A1J4K4A0_9EUKA</name>
<gene>
    <name evidence="3" type="ORF">TRFO_28139</name>
</gene>
<feature type="compositionally biased region" description="Low complexity" evidence="1">
    <location>
        <begin position="195"/>
        <end position="206"/>
    </location>
</feature>
<evidence type="ECO:0000313" key="4">
    <source>
        <dbReference type="Proteomes" id="UP000179807"/>
    </source>
</evidence>
<dbReference type="AlphaFoldDB" id="A0A1J4K4A0"/>
<keyword evidence="2" id="KW-1133">Transmembrane helix</keyword>
<dbReference type="EMBL" id="MLAK01000796">
    <property type="protein sequence ID" value="OHT04325.1"/>
    <property type="molecule type" value="Genomic_DNA"/>
</dbReference>
<feature type="transmembrane region" description="Helical" evidence="2">
    <location>
        <begin position="93"/>
        <end position="118"/>
    </location>
</feature>
<dbReference type="VEuPathDB" id="TrichDB:TRFO_28139"/>